<feature type="binding site" evidence="3">
    <location>
        <position position="268"/>
    </location>
    <ligand>
        <name>glycerol</name>
        <dbReference type="ChEBI" id="CHEBI:17754"/>
    </ligand>
</feature>
<evidence type="ECO:0000256" key="2">
    <source>
        <dbReference type="ARBA" id="ARBA00023002"/>
    </source>
</evidence>
<dbReference type="GO" id="GO:0008888">
    <property type="term" value="F:glycerol dehydrogenase (NAD+) activity"/>
    <property type="evidence" value="ECO:0007669"/>
    <property type="project" value="UniProtKB-EC"/>
</dbReference>
<keyword evidence="3" id="KW-0862">Zinc</keyword>
<gene>
    <name evidence="6" type="ORF">FM115_11210</name>
</gene>
<proteinExistence type="predicted"/>
<feature type="binding site" evidence="4">
    <location>
        <begin position="89"/>
        <end position="93"/>
    </location>
    <ligand>
        <name>NAD(+)</name>
        <dbReference type="ChEBI" id="CHEBI:57540"/>
    </ligand>
</feature>
<feature type="binding site" evidence="4">
    <location>
        <position position="126"/>
    </location>
    <ligand>
        <name>NAD(+)</name>
        <dbReference type="ChEBI" id="CHEBI:57540"/>
    </ligand>
</feature>
<keyword evidence="2 6" id="KW-0560">Oxidoreductase</keyword>
<organism evidence="6 7">
    <name type="scientific">Marinilactibacillus psychrotolerans 42ea</name>
    <dbReference type="NCBI Taxonomy" id="1255609"/>
    <lineage>
        <taxon>Bacteria</taxon>
        <taxon>Bacillati</taxon>
        <taxon>Bacillota</taxon>
        <taxon>Bacilli</taxon>
        <taxon>Lactobacillales</taxon>
        <taxon>Carnobacteriaceae</taxon>
        <taxon>Marinilactibacillus</taxon>
    </lineage>
</organism>
<dbReference type="SUPFAM" id="SSF56796">
    <property type="entry name" value="Dehydroquinate synthase-like"/>
    <property type="match status" value="1"/>
</dbReference>
<accession>A0A1R4KN15</accession>
<keyword evidence="4" id="KW-0520">NAD</keyword>
<dbReference type="InterPro" id="IPR001670">
    <property type="entry name" value="ADH_Fe/GldA"/>
</dbReference>
<evidence type="ECO:0000313" key="7">
    <source>
        <dbReference type="Proteomes" id="UP000195611"/>
    </source>
</evidence>
<dbReference type="EC" id="1.1.1.6" evidence="6"/>
<dbReference type="Gene3D" id="3.40.50.1970">
    <property type="match status" value="1"/>
</dbReference>
<dbReference type="CDD" id="cd08172">
    <property type="entry name" value="GlyDH-like"/>
    <property type="match status" value="1"/>
</dbReference>
<feature type="binding site" evidence="4">
    <location>
        <position position="120"/>
    </location>
    <ligand>
        <name>NAD(+)</name>
        <dbReference type="ChEBI" id="CHEBI:57540"/>
    </ligand>
</feature>
<dbReference type="GO" id="GO:0046872">
    <property type="term" value="F:metal ion binding"/>
    <property type="evidence" value="ECO:0007669"/>
    <property type="project" value="UniProtKB-KW"/>
</dbReference>
<evidence type="ECO:0000313" key="6">
    <source>
        <dbReference type="EMBL" id="SJN45639.1"/>
    </source>
</evidence>
<dbReference type="RefSeq" id="WP_087060294.1">
    <property type="nucleotide sequence ID" value="NZ_FUKW01000168.1"/>
</dbReference>
<dbReference type="PANTHER" id="PTHR43616:SF3">
    <property type="entry name" value="HYDROXYCARBOXYLATE DEHYDROGENASE A"/>
    <property type="match status" value="1"/>
</dbReference>
<name>A0A1R4KN15_9LACT</name>
<evidence type="ECO:0000256" key="4">
    <source>
        <dbReference type="PIRSR" id="PIRSR000112-3"/>
    </source>
</evidence>
<dbReference type="PANTHER" id="PTHR43616">
    <property type="entry name" value="GLYCEROL DEHYDROGENASE"/>
    <property type="match status" value="1"/>
</dbReference>
<dbReference type="Gene3D" id="1.20.1090.10">
    <property type="entry name" value="Dehydroquinate synthase-like - alpha domain"/>
    <property type="match status" value="1"/>
</dbReference>
<sequence>MKLSQTVRSGPDQYISQEGALKYFDEKLTRFSNPVVITGEKSYEAFLKHYPGHHDYPVLRYDHTASVVDMKRLADQCSEVDCIVGIGGGKVLDTAKGTADLLAIEYVMIPTILGTCAAYTPISATYHPDGTFRSVDYYTRSASLCLMDLSLLIESPKKYFAGGIGDSLAKWYEAEGITEKVTGTLPAMVSVGLHTAKVIQEILLQDSEEALISMDRQEVTPAFQRVAEAVVAIAGTVGGFAGEYGRMAGGHAVHNGMSLVPETRSYEHGVKVAYGVLVQLIADGKFNEVDRLLPYYKKNGFPHTLKSFGITEKLDEAMKRIAAFAADDKETFNLVIADITKYDIYNAMQYLETMTLEKTY</sequence>
<dbReference type="Pfam" id="PF00465">
    <property type="entry name" value="Fe-ADH"/>
    <property type="match status" value="1"/>
</dbReference>
<dbReference type="PIRSF" id="PIRSF000112">
    <property type="entry name" value="Glycerol_dehydrogenase"/>
    <property type="match status" value="1"/>
</dbReference>
<protein>
    <submittedName>
        <fullName evidence="6">Glycerol dehydrogenase</fullName>
        <ecNumber evidence="6">1.1.1.6</ecNumber>
    </submittedName>
</protein>
<dbReference type="Proteomes" id="UP000195611">
    <property type="component" value="Unassembled WGS sequence"/>
</dbReference>
<feature type="binding site" evidence="3">
    <location>
        <position position="251"/>
    </location>
    <ligand>
        <name>glycerol</name>
        <dbReference type="ChEBI" id="CHEBI:17754"/>
    </ligand>
</feature>
<feature type="domain" description="Alcohol dehydrogenase iron-type/glycerol dehydrogenase GldA" evidence="5">
    <location>
        <begin position="11"/>
        <end position="148"/>
    </location>
</feature>
<keyword evidence="1 3" id="KW-0479">Metal-binding</keyword>
<comment type="cofactor">
    <cofactor evidence="3">
        <name>Zn(2+)</name>
        <dbReference type="ChEBI" id="CHEBI:29105"/>
    </cofactor>
    <text evidence="3">Binds 1 zinc ion per subunit.</text>
</comment>
<dbReference type="InterPro" id="IPR016205">
    <property type="entry name" value="Glycerol_DH"/>
</dbReference>
<dbReference type="EMBL" id="FUKW01000168">
    <property type="protein sequence ID" value="SJN45639.1"/>
    <property type="molecule type" value="Genomic_DNA"/>
</dbReference>
<feature type="binding site" evidence="3">
    <location>
        <position position="166"/>
    </location>
    <ligand>
        <name>glycerol</name>
        <dbReference type="ChEBI" id="CHEBI:17754"/>
    </ligand>
</feature>
<reference evidence="6 7" key="1">
    <citation type="submission" date="2017-02" db="EMBL/GenBank/DDBJ databases">
        <authorList>
            <person name="Peterson S.W."/>
        </authorList>
    </citation>
    <scope>NUCLEOTIDE SEQUENCE [LARGE SCALE GENOMIC DNA]</scope>
    <source>
        <strain evidence="6 7">42ea</strain>
    </source>
</reference>
<evidence type="ECO:0000256" key="1">
    <source>
        <dbReference type="ARBA" id="ARBA00022723"/>
    </source>
</evidence>
<evidence type="ECO:0000256" key="3">
    <source>
        <dbReference type="PIRSR" id="PIRSR000112-1"/>
    </source>
</evidence>
<dbReference type="AlphaFoldDB" id="A0A1R4KN15"/>
<evidence type="ECO:0000259" key="5">
    <source>
        <dbReference type="Pfam" id="PF00465"/>
    </source>
</evidence>